<dbReference type="InterPro" id="IPR001104">
    <property type="entry name" value="3-oxo-5_a-steroid_4-DH_C"/>
</dbReference>
<dbReference type="OrthoDB" id="5788137at2759"/>
<protein>
    <recommendedName>
        <fullName evidence="10">3-oxo-5-alpha-steroid 4-dehydrogenase C-terminal domain-containing protein</fullName>
    </recommendedName>
</protein>
<dbReference type="InterPro" id="IPR039357">
    <property type="entry name" value="SRD5A/TECR"/>
</dbReference>
<evidence type="ECO:0000256" key="9">
    <source>
        <dbReference type="SAM" id="Phobius"/>
    </source>
</evidence>
<comment type="subcellular location">
    <subcellularLocation>
        <location evidence="1">Membrane</location>
        <topology evidence="1">Multi-pass membrane protein</topology>
    </subcellularLocation>
</comment>
<dbReference type="Pfam" id="PF00450">
    <property type="entry name" value="Peptidase_S10"/>
    <property type="match status" value="1"/>
</dbReference>
<feature type="transmembrane region" description="Helical" evidence="9">
    <location>
        <begin position="225"/>
        <end position="245"/>
    </location>
</feature>
<evidence type="ECO:0000256" key="1">
    <source>
        <dbReference type="ARBA" id="ARBA00004141"/>
    </source>
</evidence>
<keyword evidence="4" id="KW-0378">Hydrolase</keyword>
<evidence type="ECO:0000256" key="8">
    <source>
        <dbReference type="ARBA" id="ARBA00023180"/>
    </source>
</evidence>
<dbReference type="GO" id="GO:0016020">
    <property type="term" value="C:membrane"/>
    <property type="evidence" value="ECO:0007669"/>
    <property type="project" value="UniProtKB-SubCell"/>
</dbReference>
<accession>A0A9P6YKH9</accession>
<dbReference type="PROSITE" id="PS50244">
    <property type="entry name" value="S5A_REDUCTASE"/>
    <property type="match status" value="1"/>
</dbReference>
<comment type="similarity">
    <text evidence="3">Belongs to the peptidase S10 family.</text>
</comment>
<dbReference type="Pfam" id="PF02544">
    <property type="entry name" value="Steroid_dh"/>
    <property type="match status" value="1"/>
</dbReference>
<keyword evidence="5 9" id="KW-0812">Transmembrane</keyword>
<dbReference type="GO" id="GO:0004185">
    <property type="term" value="F:serine-type carboxypeptidase activity"/>
    <property type="evidence" value="ECO:0007669"/>
    <property type="project" value="InterPro"/>
</dbReference>
<feature type="transmembrane region" description="Helical" evidence="9">
    <location>
        <begin position="170"/>
        <end position="190"/>
    </location>
</feature>
<evidence type="ECO:0000313" key="11">
    <source>
        <dbReference type="EMBL" id="KAG1550094.1"/>
    </source>
</evidence>
<keyword evidence="8" id="KW-0325">Glycoprotein</keyword>
<keyword evidence="4" id="KW-0121">Carboxypeptidase</keyword>
<evidence type="ECO:0000259" key="10">
    <source>
        <dbReference type="Pfam" id="PF02544"/>
    </source>
</evidence>
<dbReference type="GO" id="GO:0006508">
    <property type="term" value="P:proteolysis"/>
    <property type="evidence" value="ECO:0007669"/>
    <property type="project" value="InterPro"/>
</dbReference>
<dbReference type="GO" id="GO:0016627">
    <property type="term" value="F:oxidoreductase activity, acting on the CH-CH group of donors"/>
    <property type="evidence" value="ECO:0007669"/>
    <property type="project" value="InterPro"/>
</dbReference>
<dbReference type="SUPFAM" id="SSF53474">
    <property type="entry name" value="alpha/beta-Hydrolases"/>
    <property type="match status" value="1"/>
</dbReference>
<dbReference type="EMBL" id="JAANIT010000235">
    <property type="protein sequence ID" value="KAG1550094.1"/>
    <property type="molecule type" value="Genomic_DNA"/>
</dbReference>
<feature type="transmembrane region" description="Helical" evidence="9">
    <location>
        <begin position="314"/>
        <end position="339"/>
    </location>
</feature>
<feature type="transmembrane region" description="Helical" evidence="9">
    <location>
        <begin position="197"/>
        <end position="219"/>
    </location>
</feature>
<reference evidence="11" key="1">
    <citation type="journal article" date="2020" name="Microb. Genom.">
        <title>Genetic diversity of clinical and environmental Mucorales isolates obtained from an investigation of mucormycosis cases among solid organ transplant recipients.</title>
        <authorList>
            <person name="Nguyen M.H."/>
            <person name="Kaul D."/>
            <person name="Muto C."/>
            <person name="Cheng S.J."/>
            <person name="Richter R.A."/>
            <person name="Bruno V.M."/>
            <person name="Liu G."/>
            <person name="Beyhan S."/>
            <person name="Sundermann A.J."/>
            <person name="Mounaud S."/>
            <person name="Pasculle A.W."/>
            <person name="Nierman W.C."/>
            <person name="Driscoll E."/>
            <person name="Cumbie R."/>
            <person name="Clancy C.J."/>
            <person name="Dupont C.L."/>
        </authorList>
    </citation>
    <scope>NUCLEOTIDE SEQUENCE</scope>
    <source>
        <strain evidence="11">GL16</strain>
    </source>
</reference>
<dbReference type="Gene3D" id="1.20.120.1630">
    <property type="match status" value="1"/>
</dbReference>
<evidence type="ECO:0000313" key="12">
    <source>
        <dbReference type="Proteomes" id="UP000717996"/>
    </source>
</evidence>
<comment type="similarity">
    <text evidence="2">Belongs to the steroid 5-alpha reductase family.</text>
</comment>
<organism evidence="11 12">
    <name type="scientific">Rhizopus oryzae</name>
    <name type="common">Mucormycosis agent</name>
    <name type="synonym">Rhizopus arrhizus var. delemar</name>
    <dbReference type="NCBI Taxonomy" id="64495"/>
    <lineage>
        <taxon>Eukaryota</taxon>
        <taxon>Fungi</taxon>
        <taxon>Fungi incertae sedis</taxon>
        <taxon>Mucoromycota</taxon>
        <taxon>Mucoromycotina</taxon>
        <taxon>Mucoromycetes</taxon>
        <taxon>Mucorales</taxon>
        <taxon>Mucorineae</taxon>
        <taxon>Rhizopodaceae</taxon>
        <taxon>Rhizopus</taxon>
    </lineage>
</organism>
<evidence type="ECO:0000256" key="3">
    <source>
        <dbReference type="ARBA" id="ARBA00009431"/>
    </source>
</evidence>
<proteinExistence type="inferred from homology"/>
<dbReference type="Gene3D" id="3.40.50.1820">
    <property type="entry name" value="alpha/beta hydrolase"/>
    <property type="match status" value="1"/>
</dbReference>
<sequence length="372" mass="42783">MNARDVRKEIEGGDLCYETVYSVERYLNLPGVMGVLGAETDKYTDCNDRLEYKCIKNGDFMLSYVNLISQLLDDNARILIYAGDDNFIVNWIVNKQADELWKTENGRIASLHVFDAGCMVPYDQSESDLDMLQQWIRGLVLSISAIFDPSTPYSKFGNRAKIDTIPSRQAMIIIYTPSLLVCFLIAVPHWKFDSFNLVHLLTIIHFIKRVIEVCFVHIYKSKTNLMTMVAVMTTYTLTSFLDLLVIQNLPAHQFSTLLASVGLGCCLVGEVMNGYHHYLLRKLRTVPSTDYRLPQGGLFDYVIAPHYMFEQLSYLGLLMISQNVVSLSLKMFPFIYLTFRAKQTKKWYQDNLPDKKDRQDAKNRACLIPFIY</sequence>
<evidence type="ECO:0000256" key="4">
    <source>
        <dbReference type="ARBA" id="ARBA00022645"/>
    </source>
</evidence>
<dbReference type="InterPro" id="IPR029058">
    <property type="entry name" value="AB_hydrolase_fold"/>
</dbReference>
<dbReference type="InterPro" id="IPR001563">
    <property type="entry name" value="Peptidase_S10"/>
</dbReference>
<keyword evidence="4" id="KW-0645">Protease</keyword>
<feature type="domain" description="3-oxo-5-alpha-steroid 4-dehydrogenase C-terminal" evidence="10">
    <location>
        <begin position="249"/>
        <end position="372"/>
    </location>
</feature>
<dbReference type="PANTHER" id="PTHR10556">
    <property type="entry name" value="3-OXO-5-ALPHA-STEROID 4-DEHYDROGENASE"/>
    <property type="match status" value="1"/>
</dbReference>
<comment type="caution">
    <text evidence="11">The sequence shown here is derived from an EMBL/GenBank/DDBJ whole genome shotgun (WGS) entry which is preliminary data.</text>
</comment>
<dbReference type="AlphaFoldDB" id="A0A9P6YKH9"/>
<name>A0A9P6YKH9_RHIOR</name>
<dbReference type="PANTHER" id="PTHR10556:SF35">
    <property type="entry name" value="3-OXO-5-ALPHA-STEROID 4-DEHYDROGENASE FAMILY PROTEIN"/>
    <property type="match status" value="1"/>
</dbReference>
<evidence type="ECO:0000256" key="2">
    <source>
        <dbReference type="ARBA" id="ARBA00007742"/>
    </source>
</evidence>
<evidence type="ECO:0000256" key="7">
    <source>
        <dbReference type="ARBA" id="ARBA00023136"/>
    </source>
</evidence>
<keyword evidence="6 9" id="KW-1133">Transmembrane helix</keyword>
<evidence type="ECO:0000256" key="6">
    <source>
        <dbReference type="ARBA" id="ARBA00022989"/>
    </source>
</evidence>
<dbReference type="GO" id="GO:0006629">
    <property type="term" value="P:lipid metabolic process"/>
    <property type="evidence" value="ECO:0007669"/>
    <property type="project" value="InterPro"/>
</dbReference>
<evidence type="ECO:0000256" key="5">
    <source>
        <dbReference type="ARBA" id="ARBA00022692"/>
    </source>
</evidence>
<gene>
    <name evidence="11" type="ORF">G6F51_002652</name>
</gene>
<keyword evidence="7 9" id="KW-0472">Membrane</keyword>
<dbReference type="Proteomes" id="UP000717996">
    <property type="component" value="Unassembled WGS sequence"/>
</dbReference>